<sequence length="204" mass="21412">MSTEASQATQGASRPAADGKLVLAFGDSLYAGYGVLPQQSFPARLERVLAAQGIAATVTNAGVSGDTTGAARRRLSFVLDGLARKPDLAMVNLGGNDMLRGIDPAETRANLTAICEELKRRGIPILLTGMVAAPNMGADYAGKFNPIYADLAKRYDAALYPFFLGGVVTRPELMQPDRVHPTPAGIDTIVGKVAPLVAKTLKSQ</sequence>
<dbReference type="PANTHER" id="PTHR30383:SF24">
    <property type="entry name" value="THIOESTERASE 1_PROTEASE 1_LYSOPHOSPHOLIPASE L1"/>
    <property type="match status" value="1"/>
</dbReference>
<organism evidence="2 3">
    <name type="scientific">Novosphingobium chloroacetimidivorans</name>
    <dbReference type="NCBI Taxonomy" id="1428314"/>
    <lineage>
        <taxon>Bacteria</taxon>
        <taxon>Pseudomonadati</taxon>
        <taxon>Pseudomonadota</taxon>
        <taxon>Alphaproteobacteria</taxon>
        <taxon>Sphingomonadales</taxon>
        <taxon>Sphingomonadaceae</taxon>
        <taxon>Novosphingobium</taxon>
    </lineage>
</organism>
<keyword evidence="2" id="KW-0378">Hydrolase</keyword>
<proteinExistence type="predicted"/>
<dbReference type="EC" id="3.1.2.-" evidence="2"/>
<protein>
    <submittedName>
        <fullName evidence="2">Acyl-CoA thioesterase-1</fullName>
        <ecNumber evidence="2">3.1.1.5</ecNumber>
        <ecNumber evidence="2">3.1.2.-</ecNumber>
    </submittedName>
</protein>
<dbReference type="Proteomes" id="UP000555448">
    <property type="component" value="Unassembled WGS sequence"/>
</dbReference>
<evidence type="ECO:0000313" key="3">
    <source>
        <dbReference type="Proteomes" id="UP000555448"/>
    </source>
</evidence>
<dbReference type="AlphaFoldDB" id="A0A7W7NYI9"/>
<evidence type="ECO:0000259" key="1">
    <source>
        <dbReference type="Pfam" id="PF13472"/>
    </source>
</evidence>
<dbReference type="CDD" id="cd01822">
    <property type="entry name" value="Lysophospholipase_L1_like"/>
    <property type="match status" value="1"/>
</dbReference>
<dbReference type="GO" id="GO:0004622">
    <property type="term" value="F:phosphatidylcholine lysophospholipase activity"/>
    <property type="evidence" value="ECO:0007669"/>
    <property type="project" value="UniProtKB-EC"/>
</dbReference>
<dbReference type="SUPFAM" id="SSF52266">
    <property type="entry name" value="SGNH hydrolase"/>
    <property type="match status" value="1"/>
</dbReference>
<dbReference type="EMBL" id="JACHLR010000023">
    <property type="protein sequence ID" value="MBB4860509.1"/>
    <property type="molecule type" value="Genomic_DNA"/>
</dbReference>
<dbReference type="Pfam" id="PF13472">
    <property type="entry name" value="Lipase_GDSL_2"/>
    <property type="match status" value="1"/>
</dbReference>
<feature type="domain" description="SGNH hydrolase-type esterase" evidence="1">
    <location>
        <begin position="24"/>
        <end position="185"/>
    </location>
</feature>
<keyword evidence="3" id="KW-1185">Reference proteome</keyword>
<name>A0A7W7NYI9_9SPHN</name>
<dbReference type="InterPro" id="IPR013830">
    <property type="entry name" value="SGNH_hydro"/>
</dbReference>
<comment type="caution">
    <text evidence="2">The sequence shown here is derived from an EMBL/GenBank/DDBJ whole genome shotgun (WGS) entry which is preliminary data.</text>
</comment>
<accession>A0A7W7NYI9</accession>
<dbReference type="PANTHER" id="PTHR30383">
    <property type="entry name" value="THIOESTERASE 1/PROTEASE 1/LYSOPHOSPHOLIPASE L1"/>
    <property type="match status" value="1"/>
</dbReference>
<evidence type="ECO:0000313" key="2">
    <source>
        <dbReference type="EMBL" id="MBB4860509.1"/>
    </source>
</evidence>
<reference evidence="2 3" key="1">
    <citation type="submission" date="2020-08" db="EMBL/GenBank/DDBJ databases">
        <title>Functional genomics of gut bacteria from endangered species of beetles.</title>
        <authorList>
            <person name="Carlos-Shanley C."/>
        </authorList>
    </citation>
    <scope>NUCLEOTIDE SEQUENCE [LARGE SCALE GENOMIC DNA]</scope>
    <source>
        <strain evidence="2 3">S00245</strain>
    </source>
</reference>
<dbReference type="InterPro" id="IPR051532">
    <property type="entry name" value="Ester_Hydrolysis_Enzymes"/>
</dbReference>
<dbReference type="InterPro" id="IPR036514">
    <property type="entry name" value="SGNH_hydro_sf"/>
</dbReference>
<gene>
    <name evidence="2" type="ORF">HNO88_003853</name>
</gene>
<dbReference type="EC" id="3.1.1.5" evidence="2"/>
<dbReference type="Gene3D" id="3.40.50.1110">
    <property type="entry name" value="SGNH hydrolase"/>
    <property type="match status" value="1"/>
</dbReference>